<accession>A0A7X0VC20</accession>
<dbReference type="Proteomes" id="UP000523955">
    <property type="component" value="Unassembled WGS sequence"/>
</dbReference>
<dbReference type="RefSeq" id="WP_185252918.1">
    <property type="nucleotide sequence ID" value="NZ_JACKXE010000001.1"/>
</dbReference>
<evidence type="ECO:0000313" key="6">
    <source>
        <dbReference type="Proteomes" id="UP000523955"/>
    </source>
</evidence>
<name>A0A7X0VC20_9ACTN</name>
<dbReference type="PROSITE" id="PS50932">
    <property type="entry name" value="HTH_LACI_2"/>
    <property type="match status" value="1"/>
</dbReference>
<dbReference type="Pfam" id="PF00356">
    <property type="entry name" value="LacI"/>
    <property type="match status" value="1"/>
</dbReference>
<proteinExistence type="predicted"/>
<dbReference type="Gene3D" id="3.40.50.2300">
    <property type="match status" value="2"/>
</dbReference>
<dbReference type="Pfam" id="PF13377">
    <property type="entry name" value="Peripla_BP_3"/>
    <property type="match status" value="1"/>
</dbReference>
<dbReference type="SUPFAM" id="SSF53822">
    <property type="entry name" value="Periplasmic binding protein-like I"/>
    <property type="match status" value="1"/>
</dbReference>
<gene>
    <name evidence="5" type="ORF">H5V45_10720</name>
</gene>
<dbReference type="CDD" id="cd01392">
    <property type="entry name" value="HTH_LacI"/>
    <property type="match status" value="1"/>
</dbReference>
<dbReference type="EMBL" id="JACKXE010000001">
    <property type="protein sequence ID" value="MBB6627793.1"/>
    <property type="molecule type" value="Genomic_DNA"/>
</dbReference>
<keyword evidence="3" id="KW-0804">Transcription</keyword>
<protein>
    <submittedName>
        <fullName evidence="5">LacI family DNA-binding transcriptional regulator</fullName>
    </submittedName>
</protein>
<dbReference type="CDD" id="cd01574">
    <property type="entry name" value="PBP1_LacI"/>
    <property type="match status" value="1"/>
</dbReference>
<dbReference type="InterPro" id="IPR010982">
    <property type="entry name" value="Lambda_DNA-bd_dom_sf"/>
</dbReference>
<dbReference type="PANTHER" id="PTHR30146">
    <property type="entry name" value="LACI-RELATED TRANSCRIPTIONAL REPRESSOR"/>
    <property type="match status" value="1"/>
</dbReference>
<reference evidence="5 6" key="1">
    <citation type="submission" date="2020-08" db="EMBL/GenBank/DDBJ databases">
        <authorList>
            <person name="Seo M.-J."/>
        </authorList>
    </citation>
    <scope>NUCLEOTIDE SEQUENCE [LARGE SCALE GENOMIC DNA]</scope>
    <source>
        <strain evidence="5 6">KIGAM211</strain>
    </source>
</reference>
<organism evidence="5 6">
    <name type="scientific">Nocardioides luti</name>
    <dbReference type="NCBI Taxonomy" id="2761101"/>
    <lineage>
        <taxon>Bacteria</taxon>
        <taxon>Bacillati</taxon>
        <taxon>Actinomycetota</taxon>
        <taxon>Actinomycetes</taxon>
        <taxon>Propionibacteriales</taxon>
        <taxon>Nocardioidaceae</taxon>
        <taxon>Nocardioides</taxon>
    </lineage>
</organism>
<dbReference type="InterPro" id="IPR046335">
    <property type="entry name" value="LacI/GalR-like_sensor"/>
</dbReference>
<dbReference type="InterPro" id="IPR028082">
    <property type="entry name" value="Peripla_BP_I"/>
</dbReference>
<evidence type="ECO:0000313" key="5">
    <source>
        <dbReference type="EMBL" id="MBB6627793.1"/>
    </source>
</evidence>
<feature type="domain" description="HTH lacI-type" evidence="4">
    <location>
        <begin position="8"/>
        <end position="62"/>
    </location>
</feature>
<dbReference type="Gene3D" id="1.10.260.40">
    <property type="entry name" value="lambda repressor-like DNA-binding domains"/>
    <property type="match status" value="1"/>
</dbReference>
<dbReference type="InterPro" id="IPR000843">
    <property type="entry name" value="HTH_LacI"/>
</dbReference>
<dbReference type="GO" id="GO:0000976">
    <property type="term" value="F:transcription cis-regulatory region binding"/>
    <property type="evidence" value="ECO:0007669"/>
    <property type="project" value="TreeGrafter"/>
</dbReference>
<evidence type="ECO:0000256" key="1">
    <source>
        <dbReference type="ARBA" id="ARBA00023015"/>
    </source>
</evidence>
<dbReference type="SUPFAM" id="SSF47413">
    <property type="entry name" value="lambda repressor-like DNA-binding domains"/>
    <property type="match status" value="1"/>
</dbReference>
<dbReference type="AlphaFoldDB" id="A0A7X0VC20"/>
<keyword evidence="6" id="KW-1185">Reference proteome</keyword>
<dbReference type="SMART" id="SM00354">
    <property type="entry name" value="HTH_LACI"/>
    <property type="match status" value="1"/>
</dbReference>
<sequence>MPDRGRQPTMADVALRARVSHQTVSRVINEMAGVRPATEQRVRAAIEELGYRRNLSARLLASRRSGLIGVVVWASGQFGPQQTLLAVDLAAGAAGFDLVVRTVHEITEEAIRVRLHELLQHGVEAVLVLVPHETAVRVAGSERLDVPVVVLEGGGRTDTSCVTIDNEEGARLATRHLLELGHETVVHVAGPTDWTESGARVRGWREELLAQGRPVPPLRWAGDWSARSGHAAGRALAREPDVTAVFAANDQMALGLVAALADAGRSVPGDVSVVGFDDLPEAPFFQPPLTTVRQDFGELGRRAVAMVTELVHGSEPSVFRPVPTSLVVRASTAPRRAVPAG</sequence>
<keyword evidence="1" id="KW-0805">Transcription regulation</keyword>
<dbReference type="GO" id="GO:0003700">
    <property type="term" value="F:DNA-binding transcription factor activity"/>
    <property type="evidence" value="ECO:0007669"/>
    <property type="project" value="TreeGrafter"/>
</dbReference>
<evidence type="ECO:0000256" key="3">
    <source>
        <dbReference type="ARBA" id="ARBA00023163"/>
    </source>
</evidence>
<comment type="caution">
    <text evidence="5">The sequence shown here is derived from an EMBL/GenBank/DDBJ whole genome shotgun (WGS) entry which is preliminary data.</text>
</comment>
<dbReference type="PROSITE" id="PS00356">
    <property type="entry name" value="HTH_LACI_1"/>
    <property type="match status" value="1"/>
</dbReference>
<keyword evidence="2 5" id="KW-0238">DNA-binding</keyword>
<evidence type="ECO:0000256" key="2">
    <source>
        <dbReference type="ARBA" id="ARBA00023125"/>
    </source>
</evidence>
<evidence type="ECO:0000259" key="4">
    <source>
        <dbReference type="PROSITE" id="PS50932"/>
    </source>
</evidence>
<dbReference type="PANTHER" id="PTHR30146:SF109">
    <property type="entry name" value="HTH-TYPE TRANSCRIPTIONAL REGULATOR GALS"/>
    <property type="match status" value="1"/>
</dbReference>